<dbReference type="InterPro" id="IPR036572">
    <property type="entry name" value="Doublecortin_dom_sf"/>
</dbReference>
<dbReference type="GO" id="GO:0005815">
    <property type="term" value="C:microtubule organizing center"/>
    <property type="evidence" value="ECO:0007669"/>
    <property type="project" value="TreeGrafter"/>
</dbReference>
<evidence type="ECO:0000313" key="4">
    <source>
        <dbReference type="Proteomes" id="UP000838412"/>
    </source>
</evidence>
<accession>A0A8J9Z1G0</accession>
<dbReference type="InterPro" id="IPR003533">
    <property type="entry name" value="Doublecortin_dom"/>
</dbReference>
<dbReference type="Pfam" id="PF03607">
    <property type="entry name" value="DCX"/>
    <property type="match status" value="1"/>
</dbReference>
<keyword evidence="4" id="KW-1185">Reference proteome</keyword>
<dbReference type="AlphaFoldDB" id="A0A8J9Z1G0"/>
<evidence type="ECO:0000259" key="2">
    <source>
        <dbReference type="PROSITE" id="PS50309"/>
    </source>
</evidence>
<organism evidence="3 4">
    <name type="scientific">Branchiostoma lanceolatum</name>
    <name type="common">Common lancelet</name>
    <name type="synonym">Amphioxus lanceolatum</name>
    <dbReference type="NCBI Taxonomy" id="7740"/>
    <lineage>
        <taxon>Eukaryota</taxon>
        <taxon>Metazoa</taxon>
        <taxon>Chordata</taxon>
        <taxon>Cephalochordata</taxon>
        <taxon>Leptocardii</taxon>
        <taxon>Amphioxiformes</taxon>
        <taxon>Branchiostomatidae</taxon>
        <taxon>Branchiostoma</taxon>
    </lineage>
</organism>
<dbReference type="GO" id="GO:0035556">
    <property type="term" value="P:intracellular signal transduction"/>
    <property type="evidence" value="ECO:0007669"/>
    <property type="project" value="InterPro"/>
</dbReference>
<evidence type="ECO:0000256" key="1">
    <source>
        <dbReference type="SAM" id="MobiDB-lite"/>
    </source>
</evidence>
<sequence>MSSLQAAQAVRTVHIHKNGDKFQDPKKFVVNQRQCPDMDTFLDEVTKKMGPTSRGPLRRIHTPNTGHQVPHLQDLQPGQHYVAAGNERFEKMK</sequence>
<dbReference type="Gene3D" id="3.10.20.230">
    <property type="entry name" value="Doublecortin domain"/>
    <property type="match status" value="1"/>
</dbReference>
<dbReference type="Proteomes" id="UP000838412">
    <property type="component" value="Chromosome 14"/>
</dbReference>
<dbReference type="SMART" id="SM00537">
    <property type="entry name" value="DCX"/>
    <property type="match status" value="1"/>
</dbReference>
<name>A0A8J9Z1G0_BRALA</name>
<dbReference type="GO" id="GO:0005874">
    <property type="term" value="C:microtubule"/>
    <property type="evidence" value="ECO:0007669"/>
    <property type="project" value="TreeGrafter"/>
</dbReference>
<gene>
    <name evidence="3" type="primary">DCDC2</name>
    <name evidence="3" type="ORF">BLAG_LOCUS8007</name>
</gene>
<dbReference type="PROSITE" id="PS50309">
    <property type="entry name" value="DC"/>
    <property type="match status" value="1"/>
</dbReference>
<feature type="domain" description="Doublecortin" evidence="2">
    <location>
        <begin position="11"/>
        <end position="93"/>
    </location>
</feature>
<proteinExistence type="predicted"/>
<dbReference type="EMBL" id="OV696699">
    <property type="protein sequence ID" value="CAH1245787.1"/>
    <property type="molecule type" value="Genomic_DNA"/>
</dbReference>
<feature type="region of interest" description="Disordered" evidence="1">
    <location>
        <begin position="47"/>
        <end position="72"/>
    </location>
</feature>
<evidence type="ECO:0000313" key="3">
    <source>
        <dbReference type="EMBL" id="CAH1245787.1"/>
    </source>
</evidence>
<dbReference type="PANTHER" id="PTHR23004:SF11">
    <property type="entry name" value="PROTEIN RPI-1"/>
    <property type="match status" value="1"/>
</dbReference>
<reference evidence="3" key="1">
    <citation type="submission" date="2022-01" db="EMBL/GenBank/DDBJ databases">
        <authorList>
            <person name="Braso-Vives M."/>
        </authorList>
    </citation>
    <scope>NUCLEOTIDE SEQUENCE</scope>
</reference>
<dbReference type="SUPFAM" id="SSF89837">
    <property type="entry name" value="Doublecortin (DC)"/>
    <property type="match status" value="1"/>
</dbReference>
<dbReference type="PANTHER" id="PTHR23004">
    <property type="entry name" value="DOUBLECORTIN DOMAIN CONTAINING 2"/>
    <property type="match status" value="1"/>
</dbReference>
<protein>
    <submittedName>
        <fullName evidence="3">DCDC2 protein</fullName>
    </submittedName>
</protein>